<evidence type="ECO:0000313" key="1">
    <source>
        <dbReference type="EMBL" id="MES1921912.1"/>
    </source>
</evidence>
<gene>
    <name evidence="1" type="ORF">MHBO_003441</name>
</gene>
<reference evidence="1 2" key="1">
    <citation type="journal article" date="2024" name="BMC Biol.">
        <title>Comparative genomics of Ascetosporea gives new insight into the evolutionary basis for animal parasitism in Rhizaria.</title>
        <authorList>
            <person name="Hiltunen Thoren M."/>
            <person name="Onut-Brannstrom I."/>
            <person name="Alfjorden A."/>
            <person name="Peckova H."/>
            <person name="Swords F."/>
            <person name="Hooper C."/>
            <person name="Holzer A.S."/>
            <person name="Bass D."/>
            <person name="Burki F."/>
        </authorList>
    </citation>
    <scope>NUCLEOTIDE SEQUENCE [LARGE SCALE GENOMIC DNA]</scope>
    <source>
        <strain evidence="1">20-A016</strain>
    </source>
</reference>
<comment type="caution">
    <text evidence="1">The sequence shown here is derived from an EMBL/GenBank/DDBJ whole genome shotgun (WGS) entry which is preliminary data.</text>
</comment>
<protein>
    <submittedName>
        <fullName evidence="1">Uncharacterized protein</fullName>
    </submittedName>
</protein>
<dbReference type="EMBL" id="JBDODL010001928">
    <property type="protein sequence ID" value="MES1921912.1"/>
    <property type="molecule type" value="Genomic_DNA"/>
</dbReference>
<dbReference type="Proteomes" id="UP001439008">
    <property type="component" value="Unassembled WGS sequence"/>
</dbReference>
<accession>A0ABV2AQK3</accession>
<organism evidence="1 2">
    <name type="scientific">Bonamia ostreae</name>
    <dbReference type="NCBI Taxonomy" id="126728"/>
    <lineage>
        <taxon>Eukaryota</taxon>
        <taxon>Sar</taxon>
        <taxon>Rhizaria</taxon>
        <taxon>Endomyxa</taxon>
        <taxon>Ascetosporea</taxon>
        <taxon>Haplosporida</taxon>
        <taxon>Bonamia</taxon>
    </lineage>
</organism>
<sequence length="72" mass="8226">MVNVLSKMSSSKKRVFGFRQESDVSSPTKAIATPLENLKVLYRETILPLETAFKVLLLMPFLKSSQNFIRHL</sequence>
<proteinExistence type="predicted"/>
<evidence type="ECO:0000313" key="2">
    <source>
        <dbReference type="Proteomes" id="UP001439008"/>
    </source>
</evidence>
<keyword evidence="2" id="KW-1185">Reference proteome</keyword>
<name>A0ABV2AQK3_9EUKA</name>